<dbReference type="InterPro" id="IPR036102">
    <property type="entry name" value="OsmC/Ohrsf"/>
</dbReference>
<dbReference type="InterPro" id="IPR003718">
    <property type="entry name" value="OsmC/Ohr_fam"/>
</dbReference>
<name>A0A918S8Q7_9FLAO</name>
<accession>A0A918S8Q7</accession>
<proteinExistence type="predicted"/>
<protein>
    <submittedName>
        <fullName evidence="1">Osmotically inducible protein C</fullName>
    </submittedName>
</protein>
<comment type="caution">
    <text evidence="1">The sequence shown here is derived from an EMBL/GenBank/DDBJ whole genome shotgun (WGS) entry which is preliminary data.</text>
</comment>
<organism evidence="1 2">
    <name type="scientific">Salinimicrobium marinum</name>
    <dbReference type="NCBI Taxonomy" id="680283"/>
    <lineage>
        <taxon>Bacteria</taxon>
        <taxon>Pseudomonadati</taxon>
        <taxon>Bacteroidota</taxon>
        <taxon>Flavobacteriia</taxon>
        <taxon>Flavobacteriales</taxon>
        <taxon>Flavobacteriaceae</taxon>
        <taxon>Salinimicrobium</taxon>
    </lineage>
</organism>
<dbReference type="InterPro" id="IPR015946">
    <property type="entry name" value="KH_dom-like_a/b"/>
</dbReference>
<reference evidence="1" key="1">
    <citation type="journal article" date="2014" name="Int. J. Syst. Evol. Microbiol.">
        <title>Complete genome sequence of Corynebacterium casei LMG S-19264T (=DSM 44701T), isolated from a smear-ripened cheese.</title>
        <authorList>
            <consortium name="US DOE Joint Genome Institute (JGI-PGF)"/>
            <person name="Walter F."/>
            <person name="Albersmeier A."/>
            <person name="Kalinowski J."/>
            <person name="Ruckert C."/>
        </authorList>
    </citation>
    <scope>NUCLEOTIDE SEQUENCE</scope>
    <source>
        <strain evidence="1">KCTC 12719</strain>
    </source>
</reference>
<dbReference type="AlphaFoldDB" id="A0A918S8Q7"/>
<dbReference type="Proteomes" id="UP000610456">
    <property type="component" value="Unassembled WGS sequence"/>
</dbReference>
<dbReference type="PANTHER" id="PTHR34352:SF1">
    <property type="entry name" value="PROTEIN YHFA"/>
    <property type="match status" value="1"/>
</dbReference>
<dbReference type="RefSeq" id="WP_189603047.1">
    <property type="nucleotide sequence ID" value="NZ_BMXB01000001.1"/>
</dbReference>
<dbReference type="Pfam" id="PF02566">
    <property type="entry name" value="OsmC"/>
    <property type="match status" value="1"/>
</dbReference>
<dbReference type="SUPFAM" id="SSF82784">
    <property type="entry name" value="OsmC-like"/>
    <property type="match status" value="1"/>
</dbReference>
<evidence type="ECO:0000313" key="1">
    <source>
        <dbReference type="EMBL" id="GHA26619.1"/>
    </source>
</evidence>
<gene>
    <name evidence="1" type="ORF">GCM10007103_04990</name>
</gene>
<evidence type="ECO:0000313" key="2">
    <source>
        <dbReference type="Proteomes" id="UP000610456"/>
    </source>
</evidence>
<keyword evidence="2" id="KW-1185">Reference proteome</keyword>
<dbReference type="PANTHER" id="PTHR34352">
    <property type="entry name" value="PROTEIN YHFA"/>
    <property type="match status" value="1"/>
</dbReference>
<dbReference type="Gene3D" id="3.30.300.20">
    <property type="match status" value="1"/>
</dbReference>
<reference evidence="1" key="2">
    <citation type="submission" date="2020-09" db="EMBL/GenBank/DDBJ databases">
        <authorList>
            <person name="Sun Q."/>
            <person name="Kim S."/>
        </authorList>
    </citation>
    <scope>NUCLEOTIDE SEQUENCE</scope>
    <source>
        <strain evidence="1">KCTC 12719</strain>
    </source>
</reference>
<dbReference type="EMBL" id="BMXB01000001">
    <property type="protein sequence ID" value="GHA26619.1"/>
    <property type="molecule type" value="Genomic_DNA"/>
</dbReference>
<sequence>MKIRLKRLNNDYHFETKNKRGDVVHLDNKSVENPQGASPMELLLMGIAGCSSIDIVMILKKQHLELTDLQMEVEGFRQEGAVPNVFTGIHLKVILEGEVSPAKAQRAVSLSMEKYCSVAKILEKTAEITYEIRLNGELVE</sequence>